<name>A0ABW2BYR6_9PSEU</name>
<dbReference type="EMBL" id="JBHSXX010000001">
    <property type="protein sequence ID" value="MFC6866999.1"/>
    <property type="molecule type" value="Genomic_DNA"/>
</dbReference>
<comment type="caution">
    <text evidence="1">The sequence shown here is derived from an EMBL/GenBank/DDBJ whole genome shotgun (WGS) entry which is preliminary data.</text>
</comment>
<protein>
    <submittedName>
        <fullName evidence="1">Uncharacterized protein</fullName>
    </submittedName>
</protein>
<sequence length="200" mass="22466">MTSVCVEAWAHGDGWLSADTQEWINDRGEFADDLTDDLREWMDANGHDQPHDDVIVAWITDRTGEPPVGLHGDGELWHHNLVNFSDHLIDDLGFVVLSAPELGDLAIIVSDHLGLYVAPTVYRSTVDALEDWADYSNATGECVNGHRWFTYDTVHLHAWDGSDLTRYRVPDLVRVPFDDRDRAYVSCPACGKALRFTCPS</sequence>
<reference evidence="2" key="1">
    <citation type="journal article" date="2019" name="Int. J. Syst. Evol. Microbiol.">
        <title>The Global Catalogue of Microorganisms (GCM) 10K type strain sequencing project: providing services to taxonomists for standard genome sequencing and annotation.</title>
        <authorList>
            <consortium name="The Broad Institute Genomics Platform"/>
            <consortium name="The Broad Institute Genome Sequencing Center for Infectious Disease"/>
            <person name="Wu L."/>
            <person name="Ma J."/>
        </authorList>
    </citation>
    <scope>NUCLEOTIDE SEQUENCE [LARGE SCALE GENOMIC DNA]</scope>
    <source>
        <strain evidence="2">KCTC 32255</strain>
    </source>
</reference>
<accession>A0ABW2BYR6</accession>
<keyword evidence="2" id="KW-1185">Reference proteome</keyword>
<dbReference type="RefSeq" id="WP_345401303.1">
    <property type="nucleotide sequence ID" value="NZ_BAABLA010000105.1"/>
</dbReference>
<gene>
    <name evidence="1" type="ORF">ACFQGD_07555</name>
</gene>
<proteinExistence type="predicted"/>
<dbReference type="Proteomes" id="UP001596337">
    <property type="component" value="Unassembled WGS sequence"/>
</dbReference>
<organism evidence="1 2">
    <name type="scientific">Haloechinothrix salitolerans</name>
    <dbReference type="NCBI Taxonomy" id="926830"/>
    <lineage>
        <taxon>Bacteria</taxon>
        <taxon>Bacillati</taxon>
        <taxon>Actinomycetota</taxon>
        <taxon>Actinomycetes</taxon>
        <taxon>Pseudonocardiales</taxon>
        <taxon>Pseudonocardiaceae</taxon>
        <taxon>Haloechinothrix</taxon>
    </lineage>
</organism>
<evidence type="ECO:0000313" key="2">
    <source>
        <dbReference type="Proteomes" id="UP001596337"/>
    </source>
</evidence>
<evidence type="ECO:0000313" key="1">
    <source>
        <dbReference type="EMBL" id="MFC6866999.1"/>
    </source>
</evidence>